<feature type="transmembrane region" description="Helical" evidence="1">
    <location>
        <begin position="12"/>
        <end position="34"/>
    </location>
</feature>
<comment type="caution">
    <text evidence="2">The sequence shown here is derived from an EMBL/GenBank/DDBJ whole genome shotgun (WGS) entry which is preliminary data.</text>
</comment>
<gene>
    <name evidence="2" type="ORF">SAMN05444001_11438</name>
</gene>
<dbReference type="AlphaFoldDB" id="A0A8G2F1Z9"/>
<keyword evidence="3" id="KW-1185">Reference proteome</keyword>
<keyword evidence="1" id="KW-0472">Membrane</keyword>
<dbReference type="EMBL" id="FNVS01000014">
    <property type="protein sequence ID" value="SEG07859.1"/>
    <property type="molecule type" value="Genomic_DNA"/>
</dbReference>
<sequence length="72" mass="8187">MDNNPGNYFGTIYKGGFIVPIVITLFLTVLTLSVERLIAISKSKGKGNLFWFRPDYKKAIGSRQYRRSMPTV</sequence>
<evidence type="ECO:0000256" key="1">
    <source>
        <dbReference type="SAM" id="Phobius"/>
    </source>
</evidence>
<keyword evidence="1" id="KW-1133">Transmembrane helix</keyword>
<reference evidence="2 3" key="1">
    <citation type="submission" date="2016-10" db="EMBL/GenBank/DDBJ databases">
        <authorList>
            <person name="Varghese N."/>
            <person name="Submissions S."/>
        </authorList>
    </citation>
    <scope>NUCLEOTIDE SEQUENCE [LARGE SCALE GENOMIC DNA]</scope>
    <source>
        <strain evidence="2 3">DSM 29073</strain>
    </source>
</reference>
<name>A0A8G2F1Z9_9BACT</name>
<evidence type="ECO:0000313" key="3">
    <source>
        <dbReference type="Proteomes" id="UP000236725"/>
    </source>
</evidence>
<protein>
    <submittedName>
        <fullName evidence="2">Biopolymer transport protein ExbB</fullName>
    </submittedName>
</protein>
<evidence type="ECO:0000313" key="2">
    <source>
        <dbReference type="EMBL" id="SEG07859.1"/>
    </source>
</evidence>
<proteinExistence type="predicted"/>
<dbReference type="Proteomes" id="UP000236725">
    <property type="component" value="Unassembled WGS sequence"/>
</dbReference>
<accession>A0A8G2F1Z9</accession>
<keyword evidence="1" id="KW-0812">Transmembrane</keyword>
<organism evidence="2 3">
    <name type="scientific">Parabacteroides chinchillae</name>
    <dbReference type="NCBI Taxonomy" id="871327"/>
    <lineage>
        <taxon>Bacteria</taxon>
        <taxon>Pseudomonadati</taxon>
        <taxon>Bacteroidota</taxon>
        <taxon>Bacteroidia</taxon>
        <taxon>Bacteroidales</taxon>
        <taxon>Tannerellaceae</taxon>
        <taxon>Parabacteroides</taxon>
    </lineage>
</organism>